<dbReference type="EMBL" id="JAGTUK010000001">
    <property type="protein sequence ID" value="MBS0022728.1"/>
    <property type="molecule type" value="Genomic_DNA"/>
</dbReference>
<dbReference type="Pfam" id="PF01408">
    <property type="entry name" value="GFO_IDH_MocA"/>
    <property type="match status" value="1"/>
</dbReference>
<accession>A0ABS5IIE3</accession>
<dbReference type="InterPro" id="IPR051317">
    <property type="entry name" value="Gfo/Idh/MocA_oxidoreduct"/>
</dbReference>
<organism evidence="2 3">
    <name type="scientific">Microbacterium paraoxydans</name>
    <dbReference type="NCBI Taxonomy" id="199592"/>
    <lineage>
        <taxon>Bacteria</taxon>
        <taxon>Bacillati</taxon>
        <taxon>Actinomycetota</taxon>
        <taxon>Actinomycetes</taxon>
        <taxon>Micrococcales</taxon>
        <taxon>Microbacteriaceae</taxon>
        <taxon>Microbacterium</taxon>
    </lineage>
</organism>
<gene>
    <name evidence="2" type="ORF">KE274_01255</name>
</gene>
<dbReference type="PANTHER" id="PTHR43708">
    <property type="entry name" value="CONSERVED EXPRESSED OXIDOREDUCTASE (EUROFUNG)"/>
    <property type="match status" value="1"/>
</dbReference>
<evidence type="ECO:0000313" key="2">
    <source>
        <dbReference type="EMBL" id="MBS0022728.1"/>
    </source>
</evidence>
<proteinExistence type="predicted"/>
<evidence type="ECO:0000259" key="1">
    <source>
        <dbReference type="Pfam" id="PF01408"/>
    </source>
</evidence>
<feature type="domain" description="Gfo/Idh/MocA-like oxidoreductase N-terminal" evidence="1">
    <location>
        <begin position="6"/>
        <end position="124"/>
    </location>
</feature>
<dbReference type="SUPFAM" id="SSF51735">
    <property type="entry name" value="NAD(P)-binding Rossmann-fold domains"/>
    <property type="match status" value="1"/>
</dbReference>
<dbReference type="InterPro" id="IPR000683">
    <property type="entry name" value="Gfo/Idh/MocA-like_OxRdtase_N"/>
</dbReference>
<dbReference type="InterPro" id="IPR036291">
    <property type="entry name" value="NAD(P)-bd_dom_sf"/>
</dbReference>
<evidence type="ECO:0000313" key="3">
    <source>
        <dbReference type="Proteomes" id="UP000678243"/>
    </source>
</evidence>
<protein>
    <submittedName>
        <fullName evidence="2">Gfo/Idh/MocA family oxidoreductase</fullName>
    </submittedName>
</protein>
<dbReference type="Gene3D" id="3.40.50.720">
    <property type="entry name" value="NAD(P)-binding Rossmann-like Domain"/>
    <property type="match status" value="1"/>
</dbReference>
<dbReference type="PANTHER" id="PTHR43708:SF4">
    <property type="entry name" value="OXIDOREDUCTASE YCEM-RELATED"/>
    <property type="match status" value="1"/>
</dbReference>
<name>A0ABS5IIE3_9MICO</name>
<reference evidence="2 3" key="1">
    <citation type="submission" date="2021-04" db="EMBL/GenBank/DDBJ databases">
        <title>Whole genome analysis of root endophytic bacterium Microbacterium paraoxydans ku-mp colonizing RP-bio226 rice variety.</title>
        <authorList>
            <person name="Ulaganathan K."/>
            <person name="Latha B."/>
        </authorList>
    </citation>
    <scope>NUCLEOTIDE SEQUENCE [LARGE SCALE GENOMIC DNA]</scope>
    <source>
        <strain evidence="3">ku-mp</strain>
    </source>
</reference>
<dbReference type="Proteomes" id="UP000678243">
    <property type="component" value="Unassembled WGS sequence"/>
</dbReference>
<keyword evidence="3" id="KW-1185">Reference proteome</keyword>
<sequence>METSTVAIVGIESTHATEIVRHLNVHGAVEIPVRVAALVAGEVERTRELAELGAITRIAAEPGELLGAVDGVIVTSRDGSHHRAEAVPFLEAGIPVWVDKPLATTVADADAILEAARRGGTRVTSSSALRWLDDTAEIAATLPTVGELRSLTVSGPADAESTHGGLFFYGIHHADLAQSLVPGVAEGVEIERDEGRVVARYRVGGVPVTLEFVRPEGDAAVPFRVTAVGSVGTVERDIAVGPGYLDPATDAFVRMLRTGESPVPEAQQREAIAVLEQITSALAR</sequence>
<comment type="caution">
    <text evidence="2">The sequence shown here is derived from an EMBL/GenBank/DDBJ whole genome shotgun (WGS) entry which is preliminary data.</text>
</comment>
<dbReference type="RefSeq" id="WP_211540218.1">
    <property type="nucleotide sequence ID" value="NZ_JAGTUK010000001.1"/>
</dbReference>